<sequence length="220" mass="23395">MNKGEREALAGLLPFEAEPRLPDGRRRLLKEFVMSEIRRPAGHPRRRPPRPALLASALALGVAAAVSVPVLLGSGTPAYAVSRNPDGTLTITINQAKDPEPLEATLRSMGVNAVVDYIPSGKRCSPQPRSTSFLSRKESEHPADGRPFLIWPPNTDEPAFRIDPAAVKPGQTAVLEFSVSDDGIGKTAGIWANISNGPVAPCTLVDSDEAPLGPPAGWDD</sequence>
<dbReference type="RefSeq" id="WP_142621053.1">
    <property type="nucleotide sequence ID" value="NZ_VIRM01000029.1"/>
</dbReference>
<feature type="region of interest" description="Disordered" evidence="1">
    <location>
        <begin position="126"/>
        <end position="147"/>
    </location>
</feature>
<feature type="transmembrane region" description="Helical" evidence="2">
    <location>
        <begin position="52"/>
        <end position="72"/>
    </location>
</feature>
<evidence type="ECO:0000256" key="2">
    <source>
        <dbReference type="SAM" id="Phobius"/>
    </source>
</evidence>
<accession>A0A544YPR2</accession>
<feature type="compositionally biased region" description="Basic and acidic residues" evidence="1">
    <location>
        <begin position="135"/>
        <end position="144"/>
    </location>
</feature>
<evidence type="ECO:0000313" key="4">
    <source>
        <dbReference type="Proteomes" id="UP000316541"/>
    </source>
</evidence>
<proteinExistence type="predicted"/>
<dbReference type="AlphaFoldDB" id="A0A544YPR2"/>
<evidence type="ECO:0000256" key="1">
    <source>
        <dbReference type="SAM" id="MobiDB-lite"/>
    </source>
</evidence>
<keyword evidence="2" id="KW-0472">Membrane</keyword>
<evidence type="ECO:0000313" key="3">
    <source>
        <dbReference type="EMBL" id="TQS18768.1"/>
    </source>
</evidence>
<protein>
    <submittedName>
        <fullName evidence="3">Uncharacterized protein</fullName>
    </submittedName>
</protein>
<name>A0A544YPR2_9ACTN</name>
<keyword evidence="2" id="KW-0812">Transmembrane</keyword>
<dbReference type="Proteomes" id="UP000316541">
    <property type="component" value="Unassembled WGS sequence"/>
</dbReference>
<comment type="caution">
    <text evidence="3">The sequence shown here is derived from an EMBL/GenBank/DDBJ whole genome shotgun (WGS) entry which is preliminary data.</text>
</comment>
<organism evidence="3 4">
    <name type="scientific">Microbispora hainanensis</name>
    <dbReference type="NCBI Taxonomy" id="568844"/>
    <lineage>
        <taxon>Bacteria</taxon>
        <taxon>Bacillati</taxon>
        <taxon>Actinomycetota</taxon>
        <taxon>Actinomycetes</taxon>
        <taxon>Streptosporangiales</taxon>
        <taxon>Streptosporangiaceae</taxon>
        <taxon>Microbispora</taxon>
    </lineage>
</organism>
<reference evidence="3 4" key="1">
    <citation type="submission" date="2019-07" db="EMBL/GenBank/DDBJ databases">
        <title>Microbispora hainanensis DSM 45428.</title>
        <authorList>
            <person name="Thawai C."/>
        </authorList>
    </citation>
    <scope>NUCLEOTIDE SEQUENCE [LARGE SCALE GENOMIC DNA]</scope>
    <source>
        <strain evidence="3 4">DSM 45428</strain>
    </source>
</reference>
<keyword evidence="2" id="KW-1133">Transmembrane helix</keyword>
<gene>
    <name evidence="3" type="ORF">FLX08_22610</name>
</gene>
<dbReference type="EMBL" id="VIRM01000029">
    <property type="protein sequence ID" value="TQS18768.1"/>
    <property type="molecule type" value="Genomic_DNA"/>
</dbReference>